<sequence>MFARIIAFVFVAATLVAPAQSRRSLLDSDPDVIYLEEHVDKPIELMIIKDAPIFGDKEGKRRLGEVKAEQKVFLQAMTDKAYRVSAKTGGNKVTGWVAPWAFASKDPKFVENLKKLYTRQMEVSALIEEGRPAIGMTVDEVSKALGKPTKTTARQTEKGRTGIWEFIAYEEISHYNYVRDPLTGRTFRQLSHVTREERGKIVVEFENEVVTAIEETETNDGGGVKIIVPPIIFGW</sequence>
<dbReference type="RefSeq" id="WP_200277830.1">
    <property type="nucleotide sequence ID" value="NZ_JAENII010000004.1"/>
</dbReference>
<evidence type="ECO:0000313" key="2">
    <source>
        <dbReference type="Proteomes" id="UP000658278"/>
    </source>
</evidence>
<accession>A0A934RBP5</accession>
<reference evidence="1" key="1">
    <citation type="submission" date="2021-01" db="EMBL/GenBank/DDBJ databases">
        <title>Modified the classification status of verrucomicrobia.</title>
        <authorList>
            <person name="Feng X."/>
        </authorList>
    </citation>
    <scope>NUCLEOTIDE SEQUENCE</scope>
    <source>
        <strain evidence="1">KCTC 22201</strain>
    </source>
</reference>
<keyword evidence="2" id="KW-1185">Reference proteome</keyword>
<protein>
    <submittedName>
        <fullName evidence="1">Uncharacterized protein</fullName>
    </submittedName>
</protein>
<comment type="caution">
    <text evidence="1">The sequence shown here is derived from an EMBL/GenBank/DDBJ whole genome shotgun (WGS) entry which is preliminary data.</text>
</comment>
<dbReference type="EMBL" id="JAENII010000004">
    <property type="protein sequence ID" value="MBK1826662.1"/>
    <property type="molecule type" value="Genomic_DNA"/>
</dbReference>
<organism evidence="1 2">
    <name type="scientific">Haloferula rosea</name>
    <dbReference type="NCBI Taxonomy" id="490093"/>
    <lineage>
        <taxon>Bacteria</taxon>
        <taxon>Pseudomonadati</taxon>
        <taxon>Verrucomicrobiota</taxon>
        <taxon>Verrucomicrobiia</taxon>
        <taxon>Verrucomicrobiales</taxon>
        <taxon>Verrucomicrobiaceae</taxon>
        <taxon>Haloferula</taxon>
    </lineage>
</organism>
<name>A0A934RBP5_9BACT</name>
<gene>
    <name evidence="1" type="ORF">JIN81_06505</name>
</gene>
<dbReference type="AlphaFoldDB" id="A0A934RBP5"/>
<dbReference type="Proteomes" id="UP000658278">
    <property type="component" value="Unassembled WGS sequence"/>
</dbReference>
<evidence type="ECO:0000313" key="1">
    <source>
        <dbReference type="EMBL" id="MBK1826662.1"/>
    </source>
</evidence>
<proteinExistence type="predicted"/>